<evidence type="ECO:0000313" key="1">
    <source>
        <dbReference type="EnsemblMetazoa" id="PPA37398.1"/>
    </source>
</evidence>
<evidence type="ECO:0000313" key="2">
    <source>
        <dbReference type="Proteomes" id="UP000005239"/>
    </source>
</evidence>
<keyword evidence="2" id="KW-1185">Reference proteome</keyword>
<organism evidence="1 2">
    <name type="scientific">Pristionchus pacificus</name>
    <name type="common">Parasitic nematode worm</name>
    <dbReference type="NCBI Taxonomy" id="54126"/>
    <lineage>
        <taxon>Eukaryota</taxon>
        <taxon>Metazoa</taxon>
        <taxon>Ecdysozoa</taxon>
        <taxon>Nematoda</taxon>
        <taxon>Chromadorea</taxon>
        <taxon>Rhabditida</taxon>
        <taxon>Rhabditina</taxon>
        <taxon>Diplogasteromorpha</taxon>
        <taxon>Diplogasteroidea</taxon>
        <taxon>Neodiplogasteridae</taxon>
        <taxon>Pristionchus</taxon>
    </lineage>
</organism>
<proteinExistence type="predicted"/>
<protein>
    <submittedName>
        <fullName evidence="1">Uncharacterized protein</fullName>
    </submittedName>
</protein>
<dbReference type="EnsemblMetazoa" id="PPA37398.1">
    <property type="protein sequence ID" value="PPA37398.1"/>
    <property type="gene ID" value="WBGene00275767"/>
</dbReference>
<accession>A0A2A6BTX9</accession>
<name>A0A2A6BTX9_PRIPA</name>
<dbReference type="Proteomes" id="UP000005239">
    <property type="component" value="Unassembled WGS sequence"/>
</dbReference>
<reference evidence="2" key="1">
    <citation type="journal article" date="2008" name="Nat. Genet.">
        <title>The Pristionchus pacificus genome provides a unique perspective on nematode lifestyle and parasitism.</title>
        <authorList>
            <person name="Dieterich C."/>
            <person name="Clifton S.W."/>
            <person name="Schuster L.N."/>
            <person name="Chinwalla A."/>
            <person name="Delehaunty K."/>
            <person name="Dinkelacker I."/>
            <person name="Fulton L."/>
            <person name="Fulton R."/>
            <person name="Godfrey J."/>
            <person name="Minx P."/>
            <person name="Mitreva M."/>
            <person name="Roeseler W."/>
            <person name="Tian H."/>
            <person name="Witte H."/>
            <person name="Yang S.P."/>
            <person name="Wilson R.K."/>
            <person name="Sommer R.J."/>
        </authorList>
    </citation>
    <scope>NUCLEOTIDE SEQUENCE [LARGE SCALE GENOMIC DNA]</scope>
    <source>
        <strain evidence="2">PS312</strain>
    </source>
</reference>
<dbReference type="AlphaFoldDB" id="A0A2A6BTX9"/>
<sequence length="102" mass="11636">MPMSYFEHFSPMSVFDVTSSGANEWSVSKTVPEQARSSRFSRKHTHTHTHTHTLYQLARRMLGIIPFVAFIVGGAVLIILDIKYTDSRNRSLGRALTLREEL</sequence>
<accession>A0A8R1YSK7</accession>
<reference evidence="1" key="2">
    <citation type="submission" date="2022-06" db="UniProtKB">
        <authorList>
            <consortium name="EnsemblMetazoa"/>
        </authorList>
    </citation>
    <scope>IDENTIFICATION</scope>
    <source>
        <strain evidence="1">PS312</strain>
    </source>
</reference>
<gene>
    <name evidence="1" type="primary">WBGene00275767</name>
</gene>